<organism evidence="4 5">
    <name type="scientific">Bacillus thuringiensis</name>
    <dbReference type="NCBI Taxonomy" id="1428"/>
    <lineage>
        <taxon>Bacteria</taxon>
        <taxon>Bacillati</taxon>
        <taxon>Bacillota</taxon>
        <taxon>Bacilli</taxon>
        <taxon>Bacillales</taxon>
        <taxon>Bacillaceae</taxon>
        <taxon>Bacillus</taxon>
        <taxon>Bacillus cereus group</taxon>
    </lineage>
</organism>
<dbReference type="NCBIfam" id="NF033517">
    <property type="entry name" value="transpos_IS66"/>
    <property type="match status" value="1"/>
</dbReference>
<evidence type="ECO:0000256" key="1">
    <source>
        <dbReference type="SAM" id="MobiDB-lite"/>
    </source>
</evidence>
<dbReference type="Proteomes" id="UP000225910">
    <property type="component" value="Unassembled WGS sequence"/>
</dbReference>
<evidence type="ECO:0000259" key="3">
    <source>
        <dbReference type="Pfam" id="PF20042"/>
    </source>
</evidence>
<sequence length="492" mass="56486">MTMEQICQSYHMGLEAIQNLFMEEHLKSTVYIQQLEAENKRLKETVASLQMEIQKLQATSQKNSSNSHKPPSTDSCKKPLKKSLRKKTGRKSGGQIGHKGYRLAPVENPHHIVTHPIFLCSKCQSSLEQEQIVSRKKRQVFDLPSTKIEVTQYESEGKVCSNCLSFEEGLFLPHVTKSVQYGSRIQSLVVYLINYQMLSYARTAAYIRDQFGHTISEGTLVHMNRVFGERLDVFEEKAKSHLLQSRIVHFDETGIRVNRERQWLHTMSTKDINLQVVHPKRGKEAMNEIGVLPHFSGIAVHDGWASYFGYKQSQHILCNAHLLRDLQGIFEQTGETWAENMKKLLCDAKQLKEEQEGKLTLWDLLEIEQAYEAILQDGAACHPPQAEKNRSQKRSKQSPSKNLWDRFVRDKDAILGFLTHADIPFDNNEAERDIRMAKVKQKVSGTFRTEDGARIFCLTRSFIQTAQKQGKPVFHTIEQLIREGTMDIAFIN</sequence>
<dbReference type="Pfam" id="PF20042">
    <property type="entry name" value="DUF6444"/>
    <property type="match status" value="1"/>
</dbReference>
<feature type="compositionally biased region" description="Polar residues" evidence="1">
    <location>
        <begin position="57"/>
        <end position="74"/>
    </location>
</feature>
<comment type="caution">
    <text evidence="4">The sequence shown here is derived from an EMBL/GenBank/DDBJ whole genome shotgun (WGS) entry which is preliminary data.</text>
</comment>
<feature type="region of interest" description="Disordered" evidence="1">
    <location>
        <begin position="57"/>
        <end position="100"/>
    </location>
</feature>
<dbReference type="EMBL" id="NVCU01000026">
    <property type="protein sequence ID" value="PFU00495.1"/>
    <property type="molecule type" value="Genomic_DNA"/>
</dbReference>
<dbReference type="InterPro" id="IPR052344">
    <property type="entry name" value="Transposase-related"/>
</dbReference>
<evidence type="ECO:0000313" key="5">
    <source>
        <dbReference type="Proteomes" id="UP000225910"/>
    </source>
</evidence>
<protein>
    <submittedName>
        <fullName evidence="4">Transposase</fullName>
    </submittedName>
</protein>
<feature type="compositionally biased region" description="Basic residues" evidence="1">
    <location>
        <begin position="78"/>
        <end position="90"/>
    </location>
</feature>
<dbReference type="PANTHER" id="PTHR33678">
    <property type="entry name" value="BLL1576 PROTEIN"/>
    <property type="match status" value="1"/>
</dbReference>
<evidence type="ECO:0000313" key="4">
    <source>
        <dbReference type="EMBL" id="PFU00495.1"/>
    </source>
</evidence>
<dbReference type="InterPro" id="IPR004291">
    <property type="entry name" value="Transposase_IS66_central"/>
</dbReference>
<proteinExistence type="predicted"/>
<evidence type="ECO:0000259" key="2">
    <source>
        <dbReference type="Pfam" id="PF03050"/>
    </source>
</evidence>
<dbReference type="AlphaFoldDB" id="A0A9X7B4F4"/>
<dbReference type="Pfam" id="PF03050">
    <property type="entry name" value="DDE_Tnp_IS66"/>
    <property type="match status" value="1"/>
</dbReference>
<dbReference type="PANTHER" id="PTHR33678:SF1">
    <property type="entry name" value="BLL1576 PROTEIN"/>
    <property type="match status" value="1"/>
</dbReference>
<feature type="domain" description="Transposase IS66 central" evidence="2">
    <location>
        <begin position="179"/>
        <end position="454"/>
    </location>
</feature>
<gene>
    <name evidence="4" type="ORF">COK81_02580</name>
</gene>
<dbReference type="InterPro" id="IPR045618">
    <property type="entry name" value="DUF6444"/>
</dbReference>
<feature type="region of interest" description="Disordered" evidence="1">
    <location>
        <begin position="382"/>
        <end position="401"/>
    </location>
</feature>
<reference evidence="4 5" key="1">
    <citation type="submission" date="2017-09" db="EMBL/GenBank/DDBJ databases">
        <title>Large-scale bioinformatics analysis of Bacillus genomes uncovers conserved roles of natural products in bacterial physiology.</title>
        <authorList>
            <consortium name="Agbiome Team Llc"/>
            <person name="Bleich R.M."/>
            <person name="Grubbs K.J."/>
            <person name="Santa Maria K.C."/>
            <person name="Allen S.E."/>
            <person name="Farag S."/>
            <person name="Shank E.A."/>
            <person name="Bowers A."/>
        </authorList>
    </citation>
    <scope>NUCLEOTIDE SEQUENCE [LARGE SCALE GENOMIC DNA]</scope>
    <source>
        <strain evidence="4 5">AFS064137</strain>
    </source>
</reference>
<name>A0A9X7B4F4_BACTU</name>
<feature type="domain" description="DUF6444" evidence="3">
    <location>
        <begin position="29"/>
        <end position="102"/>
    </location>
</feature>
<accession>A0A9X7B4F4</accession>